<dbReference type="RefSeq" id="WP_070048779.1">
    <property type="nucleotide sequence ID" value="NZ_CBCSDO010000006.1"/>
</dbReference>
<proteinExistence type="predicted"/>
<dbReference type="SUPFAM" id="SSF53383">
    <property type="entry name" value="PLP-dependent transferases"/>
    <property type="match status" value="1"/>
</dbReference>
<dbReference type="STRING" id="1628148.BI198_06230"/>
<sequence length="319" mass="36359">MAIGGYNQFKFIVNNTIHDAACRFQSARAALYAFLKASGARKIYLPNYLCDSILPAINSLKIDIEWYEIGTNLLPIKVIDSIKEGEYFLLVNYFGLLTDKITTLVAKEPKSFIVDNSQALFSPHIANTTSIYSFRKFLAIPDGGALYTSYSITAPEIEFAGEKHLAHLMLRAAGEVQRGYSYFLQAEQALEDYIPQKMSKVSEYLLSCNDLEFIKDKRQSNYQLLHDKFNEINRFNLPLKNNIPLCYPLFLPFNVSKICTDLVQKGIYLPRYWPALVSQDLNTEFFNNTLFLPVDERLDAESMTFLCSNIISAIEQHDG</sequence>
<dbReference type="EMBL" id="MKEK01000001">
    <property type="protein sequence ID" value="OEY69213.1"/>
    <property type="molecule type" value="Genomic_DNA"/>
</dbReference>
<protein>
    <recommendedName>
        <fullName evidence="3">DegT/DnrJ/EryC1/StrS aminotransferase family protein</fullName>
    </recommendedName>
</protein>
<gene>
    <name evidence="1" type="ORF">BI198_06230</name>
</gene>
<comment type="caution">
    <text evidence="1">The sequence shown here is derived from an EMBL/GenBank/DDBJ whole genome shotgun (WGS) entry which is preliminary data.</text>
</comment>
<accession>A0A1E7Q567</accession>
<evidence type="ECO:0008006" key="3">
    <source>
        <dbReference type="Google" id="ProtNLM"/>
    </source>
</evidence>
<dbReference type="Proteomes" id="UP000242258">
    <property type="component" value="Unassembled WGS sequence"/>
</dbReference>
<dbReference type="OrthoDB" id="8955051at2"/>
<reference evidence="2" key="1">
    <citation type="submission" date="2016-09" db="EMBL/GenBank/DDBJ databases">
        <authorList>
            <person name="Wan X."/>
            <person name="Hou S."/>
        </authorList>
    </citation>
    <scope>NUCLEOTIDE SEQUENCE [LARGE SCALE GENOMIC DNA]</scope>
    <source>
        <strain evidence="2">KH87</strain>
    </source>
</reference>
<evidence type="ECO:0000313" key="1">
    <source>
        <dbReference type="EMBL" id="OEY69213.1"/>
    </source>
</evidence>
<dbReference type="AlphaFoldDB" id="A0A1E7Q567"/>
<name>A0A1E7Q567_9GAMM</name>
<evidence type="ECO:0000313" key="2">
    <source>
        <dbReference type="Proteomes" id="UP000242258"/>
    </source>
</evidence>
<organism evidence="1 2">
    <name type="scientific">Rheinheimera salexigens</name>
    <dbReference type="NCBI Taxonomy" id="1628148"/>
    <lineage>
        <taxon>Bacteria</taxon>
        <taxon>Pseudomonadati</taxon>
        <taxon>Pseudomonadota</taxon>
        <taxon>Gammaproteobacteria</taxon>
        <taxon>Chromatiales</taxon>
        <taxon>Chromatiaceae</taxon>
        <taxon>Rheinheimera</taxon>
    </lineage>
</organism>
<dbReference type="InterPro" id="IPR015424">
    <property type="entry name" value="PyrdxlP-dep_Trfase"/>
</dbReference>
<keyword evidence="2" id="KW-1185">Reference proteome</keyword>